<accession>A0ABQ0J8N7</accession>
<dbReference type="Proteomes" id="UP000029223">
    <property type="component" value="Unassembled WGS sequence"/>
</dbReference>
<sequence length="49" mass="5996">MLDFRIFPDKERKVSVSIQGQFPARRMRRMRKHDFSRRLMAENKVSVMI</sequence>
<gene>
    <name evidence="1" type="ORF">JCM19239_5964</name>
</gene>
<reference evidence="2" key="2">
    <citation type="submission" date="2014-09" db="EMBL/GenBank/DDBJ databases">
        <authorList>
            <consortium name="NBRP consortium"/>
            <person name="Sawabe T."/>
            <person name="Meirelles P."/>
            <person name="Nakanishi M."/>
            <person name="Sayaka M."/>
            <person name="Hattori M."/>
            <person name="Ohkuma M."/>
        </authorList>
    </citation>
    <scope>NUCLEOTIDE SEQUENCE [LARGE SCALE GENOMIC DNA]</scope>
    <source>
        <strain evidence="2">JCM 19239</strain>
    </source>
</reference>
<keyword evidence="1" id="KW-0456">Lyase</keyword>
<keyword evidence="2" id="KW-1185">Reference proteome</keyword>
<proteinExistence type="predicted"/>
<reference evidence="2" key="1">
    <citation type="submission" date="2014-09" db="EMBL/GenBank/DDBJ databases">
        <title>Vibrio variabilis JCM 19239. (C206) whole genome shotgun sequence.</title>
        <authorList>
            <person name="Sawabe T."/>
            <person name="Meirelles P."/>
            <person name="Nakanishi M."/>
            <person name="Sayaka M."/>
            <person name="Hattori M."/>
            <person name="Ohkuma M."/>
        </authorList>
    </citation>
    <scope>NUCLEOTIDE SEQUENCE [LARGE SCALE GENOMIC DNA]</scope>
    <source>
        <strain evidence="2">JCM 19239</strain>
    </source>
</reference>
<protein>
    <submittedName>
        <fullName evidence="1">Porphobilinogen synthase</fullName>
        <ecNumber evidence="1">4.2.1.24</ecNumber>
    </submittedName>
</protein>
<dbReference type="EMBL" id="BBMS01000007">
    <property type="protein sequence ID" value="GAL25137.1"/>
    <property type="molecule type" value="Genomic_DNA"/>
</dbReference>
<dbReference type="GO" id="GO:0004655">
    <property type="term" value="F:porphobilinogen synthase activity"/>
    <property type="evidence" value="ECO:0007669"/>
    <property type="project" value="UniProtKB-EC"/>
</dbReference>
<organism evidence="1 2">
    <name type="scientific">Vibrio variabilis</name>
    <dbReference type="NCBI Taxonomy" id="990271"/>
    <lineage>
        <taxon>Bacteria</taxon>
        <taxon>Pseudomonadati</taxon>
        <taxon>Pseudomonadota</taxon>
        <taxon>Gammaproteobacteria</taxon>
        <taxon>Vibrionales</taxon>
        <taxon>Vibrionaceae</taxon>
        <taxon>Vibrio</taxon>
    </lineage>
</organism>
<evidence type="ECO:0000313" key="1">
    <source>
        <dbReference type="EMBL" id="GAL25137.1"/>
    </source>
</evidence>
<evidence type="ECO:0000313" key="2">
    <source>
        <dbReference type="Proteomes" id="UP000029223"/>
    </source>
</evidence>
<name>A0ABQ0J8N7_9VIBR</name>
<comment type="caution">
    <text evidence="1">The sequence shown here is derived from an EMBL/GenBank/DDBJ whole genome shotgun (WGS) entry which is preliminary data.</text>
</comment>
<dbReference type="EC" id="4.2.1.24" evidence="1"/>